<keyword evidence="5" id="KW-0720">Serine protease</keyword>
<evidence type="ECO:0000256" key="4">
    <source>
        <dbReference type="ARBA" id="ARBA00022801"/>
    </source>
</evidence>
<dbReference type="PANTHER" id="PTHR10381">
    <property type="entry name" value="ATP-DEPENDENT CLP PROTEASE PROTEOLYTIC SUBUNIT"/>
    <property type="match status" value="1"/>
</dbReference>
<evidence type="ECO:0000313" key="7">
    <source>
        <dbReference type="EMBL" id="MRW85406.1"/>
    </source>
</evidence>
<keyword evidence="8" id="KW-1185">Reference proteome</keyword>
<dbReference type="CDD" id="cd07016">
    <property type="entry name" value="S14_ClpP_1"/>
    <property type="match status" value="1"/>
</dbReference>
<proteinExistence type="inferred from homology"/>
<evidence type="ECO:0000256" key="6">
    <source>
        <dbReference type="RuleBase" id="RU003567"/>
    </source>
</evidence>
<organism evidence="7 8">
    <name type="scientific">Duganella aquatilis</name>
    <dbReference type="NCBI Taxonomy" id="2666082"/>
    <lineage>
        <taxon>Bacteria</taxon>
        <taxon>Pseudomonadati</taxon>
        <taxon>Pseudomonadota</taxon>
        <taxon>Betaproteobacteria</taxon>
        <taxon>Burkholderiales</taxon>
        <taxon>Oxalobacteraceae</taxon>
        <taxon>Telluria group</taxon>
        <taxon>Duganella</taxon>
    </lineage>
</organism>
<dbReference type="InterPro" id="IPR029045">
    <property type="entry name" value="ClpP/crotonase-like_dom_sf"/>
</dbReference>
<dbReference type="GO" id="GO:0009368">
    <property type="term" value="C:endopeptidase Clp complex"/>
    <property type="evidence" value="ECO:0007669"/>
    <property type="project" value="TreeGrafter"/>
</dbReference>
<dbReference type="EMBL" id="WKJL01000010">
    <property type="protein sequence ID" value="MRW85406.1"/>
    <property type="molecule type" value="Genomic_DNA"/>
</dbReference>
<keyword evidence="4" id="KW-0378">Hydrolase</keyword>
<evidence type="ECO:0000256" key="3">
    <source>
        <dbReference type="ARBA" id="ARBA00022670"/>
    </source>
</evidence>
<evidence type="ECO:0000256" key="2">
    <source>
        <dbReference type="ARBA" id="ARBA00022490"/>
    </source>
</evidence>
<dbReference type="InterPro" id="IPR001907">
    <property type="entry name" value="ClpP"/>
</dbReference>
<dbReference type="GO" id="GO:0004252">
    <property type="term" value="F:serine-type endopeptidase activity"/>
    <property type="evidence" value="ECO:0007669"/>
    <property type="project" value="InterPro"/>
</dbReference>
<dbReference type="GO" id="GO:0051117">
    <property type="term" value="F:ATPase binding"/>
    <property type="evidence" value="ECO:0007669"/>
    <property type="project" value="TreeGrafter"/>
</dbReference>
<dbReference type="AlphaFoldDB" id="A0A844DAS8"/>
<evidence type="ECO:0000256" key="1">
    <source>
        <dbReference type="ARBA" id="ARBA00007039"/>
    </source>
</evidence>
<dbReference type="InterPro" id="IPR023562">
    <property type="entry name" value="ClpP/TepA"/>
</dbReference>
<reference evidence="7 8" key="1">
    <citation type="submission" date="2019-11" db="EMBL/GenBank/DDBJ databases">
        <title>Novel species isolated from a subtropical stream in China.</title>
        <authorList>
            <person name="Lu H."/>
        </authorList>
    </citation>
    <scope>NUCLEOTIDE SEQUENCE [LARGE SCALE GENOMIC DNA]</scope>
    <source>
        <strain evidence="7 8">FT26W</strain>
    </source>
</reference>
<sequence length="281" mass="29677">MSLLKLPEISAALKPGAVQFDMRPDALERWEPSIRAAADDGPTISIYDRIGDSYDGEGVTAKRISAALRNIGARDVTVNVNSPGGDFFQGVAIYNMLREHKAKVTVNVMGIAASAASVIAMAGDEIMMGDGAFLMIHNAWAVAMGNRHDMMAAAEQLAPFDAAMAQVYAARSGQPVADIAAMMDKESWLGAGQAVDDGFATGVIQRDQISQDPEAHAQTKYLAMVEASMARAGHSRSVRREAIKSLFSGTPGAAEKGVKPSADANFAASLQSMIDNMKGNV</sequence>
<accession>A0A844DAS8</accession>
<dbReference type="Gene3D" id="3.90.226.10">
    <property type="entry name" value="2-enoyl-CoA Hydratase, Chain A, domain 1"/>
    <property type="match status" value="1"/>
</dbReference>
<gene>
    <name evidence="7" type="ORF">GJ698_15070</name>
</gene>
<dbReference type="Proteomes" id="UP000439986">
    <property type="component" value="Unassembled WGS sequence"/>
</dbReference>
<dbReference type="SUPFAM" id="SSF52096">
    <property type="entry name" value="ClpP/crotonase"/>
    <property type="match status" value="1"/>
</dbReference>
<dbReference type="RefSeq" id="WP_154358461.1">
    <property type="nucleotide sequence ID" value="NZ_WKJL01000010.1"/>
</dbReference>
<dbReference type="Pfam" id="PF00574">
    <property type="entry name" value="CLP_protease"/>
    <property type="match status" value="1"/>
</dbReference>
<comment type="caution">
    <text evidence="7">The sequence shown here is derived from an EMBL/GenBank/DDBJ whole genome shotgun (WGS) entry which is preliminary data.</text>
</comment>
<comment type="similarity">
    <text evidence="1 6">Belongs to the peptidase S14 family.</text>
</comment>
<dbReference type="NCBIfam" id="NF045542">
    <property type="entry name" value="Clp_rel_HeadMat"/>
    <property type="match status" value="1"/>
</dbReference>
<evidence type="ECO:0000256" key="5">
    <source>
        <dbReference type="ARBA" id="ARBA00022825"/>
    </source>
</evidence>
<evidence type="ECO:0000313" key="8">
    <source>
        <dbReference type="Proteomes" id="UP000439986"/>
    </source>
</evidence>
<keyword evidence="2" id="KW-0963">Cytoplasm</keyword>
<name>A0A844DAS8_9BURK</name>
<dbReference type="PANTHER" id="PTHR10381:SF70">
    <property type="entry name" value="ATP-DEPENDENT CLP PROTEASE PROTEOLYTIC SUBUNIT"/>
    <property type="match status" value="1"/>
</dbReference>
<protein>
    <recommendedName>
        <fullName evidence="6">ATP-dependent Clp protease proteolytic subunit</fullName>
    </recommendedName>
</protein>
<dbReference type="PRINTS" id="PR00127">
    <property type="entry name" value="CLPPROTEASEP"/>
</dbReference>
<dbReference type="GO" id="GO:0004176">
    <property type="term" value="F:ATP-dependent peptidase activity"/>
    <property type="evidence" value="ECO:0007669"/>
    <property type="project" value="InterPro"/>
</dbReference>
<keyword evidence="3 7" id="KW-0645">Protease</keyword>
<dbReference type="GO" id="GO:0006515">
    <property type="term" value="P:protein quality control for misfolded or incompletely synthesized proteins"/>
    <property type="evidence" value="ECO:0007669"/>
    <property type="project" value="TreeGrafter"/>
</dbReference>